<evidence type="ECO:0000256" key="2">
    <source>
        <dbReference type="ARBA" id="ARBA00022737"/>
    </source>
</evidence>
<dbReference type="AlphaFoldDB" id="A0A6G1LKN0"/>
<gene>
    <name evidence="4" type="ORF">EJ03DRAFT_251482</name>
</gene>
<keyword evidence="5" id="KW-1185">Reference proteome</keyword>
<accession>A0A6G1LKN0</accession>
<evidence type="ECO:0000256" key="1">
    <source>
        <dbReference type="ARBA" id="ARBA00020786"/>
    </source>
</evidence>
<dbReference type="InterPro" id="IPR011992">
    <property type="entry name" value="EF-hand-dom_pair"/>
</dbReference>
<dbReference type="EMBL" id="ML995812">
    <property type="protein sequence ID" value="KAF2773129.1"/>
    <property type="molecule type" value="Genomic_DNA"/>
</dbReference>
<evidence type="ECO:0000256" key="3">
    <source>
        <dbReference type="ARBA" id="ARBA00022837"/>
    </source>
</evidence>
<dbReference type="Proteomes" id="UP000799436">
    <property type="component" value="Unassembled WGS sequence"/>
</dbReference>
<dbReference type="OrthoDB" id="26525at2759"/>
<feature type="non-terminal residue" evidence="4">
    <location>
        <position position="1"/>
    </location>
</feature>
<dbReference type="PANTHER" id="PTHR23048">
    <property type="entry name" value="MYOSIN LIGHT CHAIN 1, 3"/>
    <property type="match status" value="1"/>
</dbReference>
<feature type="non-terminal residue" evidence="4">
    <location>
        <position position="175"/>
    </location>
</feature>
<sequence>PKARRSKLAKKHSISADEEAEIQEAFNLFVKSPSNPNSPLETSISIADVRRALIALNAPPASPSDLQDLLAAAGADGSGWVDYVHFFPVAALQLSKRVDESDEEAQMQEVAKAYGLFTKGEEREITLQDLRRVARDLREEVPDNVLKDMIREAKGGGLGGVGFEEFEGVMRRAGV</sequence>
<keyword evidence="2" id="KW-0677">Repeat</keyword>
<proteinExistence type="predicted"/>
<dbReference type="GO" id="GO:0016460">
    <property type="term" value="C:myosin II complex"/>
    <property type="evidence" value="ECO:0007669"/>
    <property type="project" value="TreeGrafter"/>
</dbReference>
<keyword evidence="3" id="KW-0106">Calcium</keyword>
<dbReference type="InterPro" id="IPR050230">
    <property type="entry name" value="CALM/Myosin/TropC-like"/>
</dbReference>
<dbReference type="PANTHER" id="PTHR23048:SF59">
    <property type="entry name" value="EF-HAND SUPERFAMILY PROTEIN"/>
    <property type="match status" value="1"/>
</dbReference>
<reference evidence="4" key="1">
    <citation type="journal article" date="2020" name="Stud. Mycol.">
        <title>101 Dothideomycetes genomes: a test case for predicting lifestyles and emergence of pathogens.</title>
        <authorList>
            <person name="Haridas S."/>
            <person name="Albert R."/>
            <person name="Binder M."/>
            <person name="Bloem J."/>
            <person name="Labutti K."/>
            <person name="Salamov A."/>
            <person name="Andreopoulos B."/>
            <person name="Baker S."/>
            <person name="Barry K."/>
            <person name="Bills G."/>
            <person name="Bluhm B."/>
            <person name="Cannon C."/>
            <person name="Castanera R."/>
            <person name="Culley D."/>
            <person name="Daum C."/>
            <person name="Ezra D."/>
            <person name="Gonzalez J."/>
            <person name="Henrissat B."/>
            <person name="Kuo A."/>
            <person name="Liang C."/>
            <person name="Lipzen A."/>
            <person name="Lutzoni F."/>
            <person name="Magnuson J."/>
            <person name="Mondo S."/>
            <person name="Nolan M."/>
            <person name="Ohm R."/>
            <person name="Pangilinan J."/>
            <person name="Park H.-J."/>
            <person name="Ramirez L."/>
            <person name="Alfaro M."/>
            <person name="Sun H."/>
            <person name="Tritt A."/>
            <person name="Yoshinaga Y."/>
            <person name="Zwiers L.-H."/>
            <person name="Turgeon B."/>
            <person name="Goodwin S."/>
            <person name="Spatafora J."/>
            <person name="Crous P."/>
            <person name="Grigoriev I."/>
        </authorList>
    </citation>
    <scope>NUCLEOTIDE SEQUENCE</scope>
    <source>
        <strain evidence="4">CBS 116005</strain>
    </source>
</reference>
<dbReference type="SUPFAM" id="SSF47473">
    <property type="entry name" value="EF-hand"/>
    <property type="match status" value="1"/>
</dbReference>
<protein>
    <recommendedName>
        <fullName evidence="1">Calmodulin</fullName>
    </recommendedName>
</protein>
<name>A0A6G1LKN0_9PEZI</name>
<dbReference type="Gene3D" id="1.10.238.10">
    <property type="entry name" value="EF-hand"/>
    <property type="match status" value="2"/>
</dbReference>
<evidence type="ECO:0000313" key="4">
    <source>
        <dbReference type="EMBL" id="KAF2773129.1"/>
    </source>
</evidence>
<evidence type="ECO:0000313" key="5">
    <source>
        <dbReference type="Proteomes" id="UP000799436"/>
    </source>
</evidence>
<dbReference type="FunFam" id="1.10.238.10:FF:000001">
    <property type="entry name" value="Calmodulin 1"/>
    <property type="match status" value="1"/>
</dbReference>
<organism evidence="4 5">
    <name type="scientific">Teratosphaeria nubilosa</name>
    <dbReference type="NCBI Taxonomy" id="161662"/>
    <lineage>
        <taxon>Eukaryota</taxon>
        <taxon>Fungi</taxon>
        <taxon>Dikarya</taxon>
        <taxon>Ascomycota</taxon>
        <taxon>Pezizomycotina</taxon>
        <taxon>Dothideomycetes</taxon>
        <taxon>Dothideomycetidae</taxon>
        <taxon>Mycosphaerellales</taxon>
        <taxon>Teratosphaeriaceae</taxon>
        <taxon>Teratosphaeria</taxon>
    </lineage>
</organism>